<dbReference type="GO" id="GO:0016020">
    <property type="term" value="C:membrane"/>
    <property type="evidence" value="ECO:0007669"/>
    <property type="project" value="TreeGrafter"/>
</dbReference>
<comment type="similarity">
    <text evidence="1">Belongs to the ATP-dependent AMP-binding enzyme family.</text>
</comment>
<dbReference type="PANTHER" id="PTHR43272">
    <property type="entry name" value="LONG-CHAIN-FATTY-ACID--COA LIGASE"/>
    <property type="match status" value="1"/>
</dbReference>
<comment type="caution">
    <text evidence="7">The sequence shown here is derived from an EMBL/GenBank/DDBJ whole genome shotgun (WGS) entry which is preliminary data.</text>
</comment>
<dbReference type="EMBL" id="WLYK01000001">
    <property type="protein sequence ID" value="MTD12672.1"/>
    <property type="molecule type" value="Genomic_DNA"/>
</dbReference>
<reference evidence="7 8" key="1">
    <citation type="submission" date="2019-11" db="EMBL/GenBank/DDBJ databases">
        <authorList>
            <person name="Jiang L.-Q."/>
        </authorList>
    </citation>
    <scope>NUCLEOTIDE SEQUENCE [LARGE SCALE GENOMIC DNA]</scope>
    <source>
        <strain evidence="7 8">YIM 132087</strain>
    </source>
</reference>
<dbReference type="Proteomes" id="UP000460221">
    <property type="component" value="Unassembled WGS sequence"/>
</dbReference>
<gene>
    <name evidence="7" type="ORF">GIS00_01765</name>
</gene>
<dbReference type="PROSITE" id="PS00455">
    <property type="entry name" value="AMP_BINDING"/>
    <property type="match status" value="1"/>
</dbReference>
<dbReference type="SUPFAM" id="SSF56801">
    <property type="entry name" value="Acetyl-CoA synthetase-like"/>
    <property type="match status" value="1"/>
</dbReference>
<evidence type="ECO:0000256" key="1">
    <source>
        <dbReference type="ARBA" id="ARBA00006432"/>
    </source>
</evidence>
<keyword evidence="8" id="KW-1185">Reference proteome</keyword>
<dbReference type="InterPro" id="IPR042099">
    <property type="entry name" value="ANL_N_sf"/>
</dbReference>
<keyword evidence="4" id="KW-0443">Lipid metabolism</keyword>
<dbReference type="RefSeq" id="WP_154766696.1">
    <property type="nucleotide sequence ID" value="NZ_WLYK01000001.1"/>
</dbReference>
<dbReference type="InterPro" id="IPR000873">
    <property type="entry name" value="AMP-dep_synth/lig_dom"/>
</dbReference>
<evidence type="ECO:0000313" key="7">
    <source>
        <dbReference type="EMBL" id="MTD12672.1"/>
    </source>
</evidence>
<keyword evidence="3" id="KW-0276">Fatty acid metabolism</keyword>
<dbReference type="GO" id="GO:0004467">
    <property type="term" value="F:long-chain fatty acid-CoA ligase activity"/>
    <property type="evidence" value="ECO:0007669"/>
    <property type="project" value="TreeGrafter"/>
</dbReference>
<feature type="domain" description="AMP-dependent synthetase/ligase" evidence="6">
    <location>
        <begin position="16"/>
        <end position="430"/>
    </location>
</feature>
<evidence type="ECO:0000256" key="5">
    <source>
        <dbReference type="ARBA" id="ARBA00032875"/>
    </source>
</evidence>
<evidence type="ECO:0000313" key="8">
    <source>
        <dbReference type="Proteomes" id="UP000460221"/>
    </source>
</evidence>
<evidence type="ECO:0000256" key="2">
    <source>
        <dbReference type="ARBA" id="ARBA00022598"/>
    </source>
</evidence>
<proteinExistence type="inferred from homology"/>
<protein>
    <recommendedName>
        <fullName evidence="5">Acyl-CoA synthetase</fullName>
    </recommendedName>
</protein>
<sequence>MPTTTGGVSFAQQFVDRVEATPNGAAFKYLDGEEWKGLSWAQTRDKVWELAAGLVDLGVQSEERVAIASSTRIEWILADLAIMCAGAATTTVYPSTEAEEVNYILADSESVVVIAEDAAQVEKVLSGSLPGLRAVVSMTGEAASLGGDSGVEVLAWADLVARGKARLAKDKATVTDRIGTVGPESLATLIYTSGTTGRPKGVRLVHANWSYEGSAVSKLGILQEDDLQYLWLPLSHVFGKMLIGMQLEIGFCTAVHGDLTTIVENLAKVKPTFMAGAPRIFEKVKSGVTLRTQGEGGLKAKIFDWAVGVGLAASKVRQQGKEVGGALGFKLRLADKLVFTKIRAAMGGRIKFFVSGSAPLAREVAEWFDGAGMVILEGYGLTETSAACAVNLPQDVRIGTVGPPLPGTEFIIAADGEILIRGGGVMRGYHNLQQASEEVLSADGWLHTGDIGELVDGYLRVTDRKKDLIKTSGGKYVAPQKVEGIFKAVFPYSSQIIVHGDGRKFVSALITLDPDAIKGWAERNGLAGRSPAELAADPKVTALVQGGIDELNSKLDRWETVKKFAVLPRDLTIEDGELTPSLKVRRKTVEKQYMDVLDGLYPKD</sequence>
<evidence type="ECO:0000256" key="3">
    <source>
        <dbReference type="ARBA" id="ARBA00022832"/>
    </source>
</evidence>
<keyword evidence="2" id="KW-0436">Ligase</keyword>
<dbReference type="Gene3D" id="3.40.50.12780">
    <property type="entry name" value="N-terminal domain of ligase-like"/>
    <property type="match status" value="2"/>
</dbReference>
<dbReference type="InterPro" id="IPR020845">
    <property type="entry name" value="AMP-binding_CS"/>
</dbReference>
<organism evidence="7 8">
    <name type="scientific">Nakamurella alba</name>
    <dbReference type="NCBI Taxonomy" id="2665158"/>
    <lineage>
        <taxon>Bacteria</taxon>
        <taxon>Bacillati</taxon>
        <taxon>Actinomycetota</taxon>
        <taxon>Actinomycetes</taxon>
        <taxon>Nakamurellales</taxon>
        <taxon>Nakamurellaceae</taxon>
        <taxon>Nakamurella</taxon>
    </lineage>
</organism>
<dbReference type="AlphaFoldDB" id="A0A7K1FEY9"/>
<dbReference type="CDD" id="cd05907">
    <property type="entry name" value="VL_LC_FACS_like"/>
    <property type="match status" value="1"/>
</dbReference>
<dbReference type="PANTHER" id="PTHR43272:SF32">
    <property type="entry name" value="AMP-DEPENDENT SYNTHETASE_LIGASE DOMAIN-CONTAINING PROTEIN"/>
    <property type="match status" value="1"/>
</dbReference>
<dbReference type="Pfam" id="PF00501">
    <property type="entry name" value="AMP-binding"/>
    <property type="match status" value="1"/>
</dbReference>
<dbReference type="Pfam" id="PF23562">
    <property type="entry name" value="AMP-binding_C_3"/>
    <property type="match status" value="1"/>
</dbReference>
<name>A0A7K1FEY9_9ACTN</name>
<accession>A0A7K1FEY9</accession>
<evidence type="ECO:0000259" key="6">
    <source>
        <dbReference type="Pfam" id="PF00501"/>
    </source>
</evidence>
<evidence type="ECO:0000256" key="4">
    <source>
        <dbReference type="ARBA" id="ARBA00023098"/>
    </source>
</evidence>